<dbReference type="EMBL" id="GU474888">
    <property type="protein sequence ID" value="ADI18417.1"/>
    <property type="molecule type" value="Genomic_DNA"/>
</dbReference>
<proteinExistence type="predicted"/>
<protein>
    <submittedName>
        <fullName evidence="1">Uncharacterized protein</fullName>
    </submittedName>
</protein>
<sequence>MDLDLAAMMVANLRSGNPNQILKIGGLAQLVERLLCKQEVSGSTPLSSTKLRYSKKRWCSLSRR</sequence>
<accession>E0XVH6</accession>
<evidence type="ECO:0000313" key="1">
    <source>
        <dbReference type="EMBL" id="ADI18417.1"/>
    </source>
</evidence>
<name>E0XVH6_9DELT</name>
<dbReference type="AntiFam" id="ANF00010">
    <property type="entry name" value="tRNA translation"/>
</dbReference>
<reference evidence="1" key="1">
    <citation type="journal article" date="2011" name="Environ. Microbiol.">
        <title>Time-series analyses of Monterey Bay coastal microbial picoplankton using a 'genome proxy' microarray.</title>
        <authorList>
            <person name="Rich V.I."/>
            <person name="Pham V.D."/>
            <person name="Eppley J."/>
            <person name="Shi Y."/>
            <person name="DeLong E.F."/>
        </authorList>
    </citation>
    <scope>NUCLEOTIDE SEQUENCE</scope>
</reference>
<organism evidence="1">
    <name type="scientific">uncultured delta proteobacterium HF4000_08N17</name>
    <dbReference type="NCBI Taxonomy" id="710836"/>
    <lineage>
        <taxon>Bacteria</taxon>
        <taxon>Deltaproteobacteria</taxon>
        <taxon>environmental samples</taxon>
    </lineage>
</organism>
<dbReference type="AlphaFoldDB" id="E0XVH6"/>